<organism evidence="2 3">
    <name type="scientific">Sistotremastrum suecicum HHB10207 ss-3</name>
    <dbReference type="NCBI Taxonomy" id="1314776"/>
    <lineage>
        <taxon>Eukaryota</taxon>
        <taxon>Fungi</taxon>
        <taxon>Dikarya</taxon>
        <taxon>Basidiomycota</taxon>
        <taxon>Agaricomycotina</taxon>
        <taxon>Agaricomycetes</taxon>
        <taxon>Sistotremastrales</taxon>
        <taxon>Sistotremastraceae</taxon>
        <taxon>Sistotremastrum</taxon>
    </lineage>
</organism>
<feature type="compositionally biased region" description="Basic and acidic residues" evidence="1">
    <location>
        <begin position="63"/>
        <end position="80"/>
    </location>
</feature>
<feature type="compositionally biased region" description="Low complexity" evidence="1">
    <location>
        <begin position="206"/>
        <end position="219"/>
    </location>
</feature>
<name>A0A165X2A3_9AGAM</name>
<dbReference type="EMBL" id="KV428468">
    <property type="protein sequence ID" value="KZT31755.1"/>
    <property type="molecule type" value="Genomic_DNA"/>
</dbReference>
<feature type="region of interest" description="Disordered" evidence="1">
    <location>
        <begin position="1"/>
        <end position="317"/>
    </location>
</feature>
<evidence type="ECO:0000313" key="2">
    <source>
        <dbReference type="EMBL" id="KZT31755.1"/>
    </source>
</evidence>
<dbReference type="Proteomes" id="UP000076798">
    <property type="component" value="Unassembled WGS sequence"/>
</dbReference>
<reference evidence="2 3" key="1">
    <citation type="journal article" date="2016" name="Mol. Biol. Evol.">
        <title>Comparative Genomics of Early-Diverging Mushroom-Forming Fungi Provides Insights into the Origins of Lignocellulose Decay Capabilities.</title>
        <authorList>
            <person name="Nagy L.G."/>
            <person name="Riley R."/>
            <person name="Tritt A."/>
            <person name="Adam C."/>
            <person name="Daum C."/>
            <person name="Floudas D."/>
            <person name="Sun H."/>
            <person name="Yadav J.S."/>
            <person name="Pangilinan J."/>
            <person name="Larsson K.H."/>
            <person name="Matsuura K."/>
            <person name="Barry K."/>
            <person name="Labutti K."/>
            <person name="Kuo R."/>
            <person name="Ohm R.A."/>
            <person name="Bhattacharya S.S."/>
            <person name="Shirouzu T."/>
            <person name="Yoshinaga Y."/>
            <person name="Martin F.M."/>
            <person name="Grigoriev I.V."/>
            <person name="Hibbett D.S."/>
        </authorList>
    </citation>
    <scope>NUCLEOTIDE SEQUENCE [LARGE SCALE GENOMIC DNA]</scope>
    <source>
        <strain evidence="2 3">HHB10207 ss-3</strain>
    </source>
</reference>
<feature type="compositionally biased region" description="Low complexity" evidence="1">
    <location>
        <begin position="35"/>
        <end position="44"/>
    </location>
</feature>
<sequence>MAPSKQRASASPPKKISSSSNASKNKHKAAEAAEAKQAALSGAKPRARNPPKDGGNTGPRKRVNADKENMPMDQRLEPTRKSGRLAGVPARTEKGELLDHTTAKRNTRTAVKISRQGSNANRKKLADAVADDDGSSDIEMQVPKSKGKGRNTIPNEVEDEESDSGVREVSGTTFESVPHQKKSYPKDTHKIPSTFASLESSQGGVQRSATQASSASQKSGNLEEAILGSAINSEETRNPNPRVPVIGESTSDPIFSSTPPRPTYHGQSSSTREEDAHRKSTPSPRIFGQVPNQNYRDSDGASTTDRTGNLASKTLSTPSTRVAQSTLLYSLYSRVLICTRRTRRHRSLIVAFALPLQRYPSTLVLVAPIRRPLNTPSIIAAASQSPRHPLIEPHSSVLADARSLQRLTAVGSLTSLFSITITLFLSSIPALSKIKTAGFQVVQACTVFVALE</sequence>
<feature type="compositionally biased region" description="Polar residues" evidence="1">
    <location>
        <begin position="248"/>
        <end position="258"/>
    </location>
</feature>
<feature type="compositionally biased region" description="Basic and acidic residues" evidence="1">
    <location>
        <begin position="91"/>
        <end position="102"/>
    </location>
</feature>
<feature type="compositionally biased region" description="Polar residues" evidence="1">
    <location>
        <begin position="194"/>
        <end position="205"/>
    </location>
</feature>
<dbReference type="AlphaFoldDB" id="A0A165X2A3"/>
<feature type="compositionally biased region" description="Low complexity" evidence="1">
    <location>
        <begin position="8"/>
        <end position="23"/>
    </location>
</feature>
<gene>
    <name evidence="2" type="ORF">SISSUDRAFT_1067486</name>
</gene>
<accession>A0A165X2A3</accession>
<evidence type="ECO:0000256" key="1">
    <source>
        <dbReference type="SAM" id="MobiDB-lite"/>
    </source>
</evidence>
<feature type="compositionally biased region" description="Polar residues" evidence="1">
    <location>
        <begin position="290"/>
        <end position="317"/>
    </location>
</feature>
<proteinExistence type="predicted"/>
<evidence type="ECO:0000313" key="3">
    <source>
        <dbReference type="Proteomes" id="UP000076798"/>
    </source>
</evidence>
<protein>
    <submittedName>
        <fullName evidence="2">Uncharacterized protein</fullName>
    </submittedName>
</protein>
<keyword evidence="3" id="KW-1185">Reference proteome</keyword>